<evidence type="ECO:0000256" key="3">
    <source>
        <dbReference type="ARBA" id="ARBA00022692"/>
    </source>
</evidence>
<evidence type="ECO:0000256" key="5">
    <source>
        <dbReference type="ARBA" id="ARBA00023136"/>
    </source>
</evidence>
<keyword evidence="5 6" id="KW-0472">Membrane</keyword>
<evidence type="ECO:0000256" key="4">
    <source>
        <dbReference type="ARBA" id="ARBA00022989"/>
    </source>
</evidence>
<dbReference type="GO" id="GO:0015627">
    <property type="term" value="C:type II protein secretion system complex"/>
    <property type="evidence" value="ECO:0007669"/>
    <property type="project" value="InterPro"/>
</dbReference>
<feature type="transmembrane region" description="Helical" evidence="6">
    <location>
        <begin position="12"/>
        <end position="34"/>
    </location>
</feature>
<accession>A0A1F5BKI2</accession>
<name>A0A1F5BKI2_9BACT</name>
<dbReference type="PRINTS" id="PR00813">
    <property type="entry name" value="BCTERIALGSPG"/>
</dbReference>
<keyword evidence="3 6" id="KW-0812">Transmembrane</keyword>
<dbReference type="Proteomes" id="UP000179184">
    <property type="component" value="Unassembled WGS sequence"/>
</dbReference>
<dbReference type="InterPro" id="IPR012902">
    <property type="entry name" value="N_methyl_site"/>
</dbReference>
<dbReference type="InterPro" id="IPR045584">
    <property type="entry name" value="Pilin-like"/>
</dbReference>
<evidence type="ECO:0000313" key="7">
    <source>
        <dbReference type="EMBL" id="OGD31090.1"/>
    </source>
</evidence>
<keyword evidence="4 6" id="KW-1133">Transmembrane helix</keyword>
<comment type="subcellular location">
    <subcellularLocation>
        <location evidence="1">Membrane</location>
        <topology evidence="1">Single-pass membrane protein</topology>
    </subcellularLocation>
</comment>
<comment type="caution">
    <text evidence="7">The sequence shown here is derived from an EMBL/GenBank/DDBJ whole genome shotgun (WGS) entry which is preliminary data.</text>
</comment>
<dbReference type="GO" id="GO:0016020">
    <property type="term" value="C:membrane"/>
    <property type="evidence" value="ECO:0007669"/>
    <property type="project" value="UniProtKB-SubCell"/>
</dbReference>
<protein>
    <recommendedName>
        <fullName evidence="9">Type II secretion system protein GspG C-terminal domain-containing protein</fullName>
    </recommendedName>
</protein>
<dbReference type="Pfam" id="PF07963">
    <property type="entry name" value="N_methyl"/>
    <property type="match status" value="1"/>
</dbReference>
<evidence type="ECO:0000313" key="8">
    <source>
        <dbReference type="Proteomes" id="UP000179184"/>
    </source>
</evidence>
<dbReference type="GO" id="GO:0015628">
    <property type="term" value="P:protein secretion by the type II secretion system"/>
    <property type="evidence" value="ECO:0007669"/>
    <property type="project" value="InterPro"/>
</dbReference>
<evidence type="ECO:0008006" key="9">
    <source>
        <dbReference type="Google" id="ProtNLM"/>
    </source>
</evidence>
<evidence type="ECO:0000256" key="2">
    <source>
        <dbReference type="ARBA" id="ARBA00022481"/>
    </source>
</evidence>
<dbReference type="PANTHER" id="PTHR30093">
    <property type="entry name" value="GENERAL SECRETION PATHWAY PROTEIN G"/>
    <property type="match status" value="1"/>
</dbReference>
<dbReference type="Gene3D" id="3.30.700.10">
    <property type="entry name" value="Glycoprotein, Type 4 Pilin"/>
    <property type="match status" value="1"/>
</dbReference>
<dbReference type="NCBIfam" id="TIGR02532">
    <property type="entry name" value="IV_pilin_GFxxxE"/>
    <property type="match status" value="1"/>
</dbReference>
<reference evidence="7 8" key="1">
    <citation type="journal article" date="2016" name="Nat. Commun.">
        <title>Thousands of microbial genomes shed light on interconnected biogeochemical processes in an aquifer system.</title>
        <authorList>
            <person name="Anantharaman K."/>
            <person name="Brown C.T."/>
            <person name="Hug L.A."/>
            <person name="Sharon I."/>
            <person name="Castelle C.J."/>
            <person name="Probst A.J."/>
            <person name="Thomas B.C."/>
            <person name="Singh A."/>
            <person name="Wilkins M.J."/>
            <person name="Karaoz U."/>
            <person name="Brodie E.L."/>
            <person name="Williams K.H."/>
            <person name="Hubbard S.S."/>
            <person name="Banfield J.F."/>
        </authorList>
    </citation>
    <scope>NUCLEOTIDE SEQUENCE [LARGE SCALE GENOMIC DNA]</scope>
</reference>
<dbReference type="PROSITE" id="PS00409">
    <property type="entry name" value="PROKAR_NTER_METHYL"/>
    <property type="match status" value="1"/>
</dbReference>
<gene>
    <name evidence="7" type="ORF">A2W60_00990</name>
</gene>
<evidence type="ECO:0000256" key="1">
    <source>
        <dbReference type="ARBA" id="ARBA00004167"/>
    </source>
</evidence>
<dbReference type="InterPro" id="IPR000983">
    <property type="entry name" value="Bac_GSPG_pilin"/>
</dbReference>
<dbReference type="SUPFAM" id="SSF54523">
    <property type="entry name" value="Pili subunits"/>
    <property type="match status" value="1"/>
</dbReference>
<dbReference type="AlphaFoldDB" id="A0A1F5BKI2"/>
<dbReference type="EMBL" id="MEYN01000004">
    <property type="protein sequence ID" value="OGD31090.1"/>
    <property type="molecule type" value="Genomic_DNA"/>
</dbReference>
<proteinExistence type="predicted"/>
<organism evidence="7 8">
    <name type="scientific">Candidatus Azambacteria bacterium RIFCSPHIGHO2_02_46_12</name>
    <dbReference type="NCBI Taxonomy" id="1797295"/>
    <lineage>
        <taxon>Bacteria</taxon>
        <taxon>Candidatus Azamiibacteriota</taxon>
    </lineage>
</organism>
<sequence>MLKYFKKNKGFTLIELLVVIAIISVLASIVLVSLNTARIKGRDARKVADLKSLQIALELHYDGLGAGTYPAALSTLVTNGYIPAIPTDPKDNSAYKYAISTATHSLGVNKAYHLGAKLEGVSGDTGVLATDVDEGKTTDTSANWTGTYFDSTDCTGTYASGGTDVCYDITN</sequence>
<keyword evidence="2" id="KW-0488">Methylation</keyword>
<dbReference type="PANTHER" id="PTHR30093:SF44">
    <property type="entry name" value="TYPE II SECRETION SYSTEM CORE PROTEIN G"/>
    <property type="match status" value="1"/>
</dbReference>
<evidence type="ECO:0000256" key="6">
    <source>
        <dbReference type="SAM" id="Phobius"/>
    </source>
</evidence>